<dbReference type="Proteomes" id="UP000594638">
    <property type="component" value="Unassembled WGS sequence"/>
</dbReference>
<dbReference type="EMBL" id="CACTIH010006135">
    <property type="protein sequence ID" value="CAA3004238.1"/>
    <property type="molecule type" value="Genomic_DNA"/>
</dbReference>
<evidence type="ECO:0000313" key="1">
    <source>
        <dbReference type="EMBL" id="CAA3004238.1"/>
    </source>
</evidence>
<comment type="caution">
    <text evidence="1">The sequence shown here is derived from an EMBL/GenBank/DDBJ whole genome shotgun (WGS) entry which is preliminary data.</text>
</comment>
<evidence type="ECO:0000313" key="2">
    <source>
        <dbReference type="Proteomes" id="UP000594638"/>
    </source>
</evidence>
<dbReference type="Gramene" id="OE9A116111T1">
    <property type="protein sequence ID" value="OE9A116111C1"/>
    <property type="gene ID" value="OE9A116111"/>
</dbReference>
<keyword evidence="2" id="KW-1185">Reference proteome</keyword>
<name>A0A8S0TIA9_OLEEU</name>
<sequence length="113" mass="12652">MTFDPDKVSLRITVYPKNNTIPVRPECSEADVEHAIPLGLAGLPKPNNACQKPIFPPSPFTPAGPPETVIRRRVHRPPRRRAGTPMPVKWKGFLDRESRGGVMESWRQGVMES</sequence>
<accession>A0A8S0TIA9</accession>
<reference evidence="1 2" key="1">
    <citation type="submission" date="2019-12" db="EMBL/GenBank/DDBJ databases">
        <authorList>
            <person name="Alioto T."/>
            <person name="Alioto T."/>
            <person name="Gomez Garrido J."/>
        </authorList>
    </citation>
    <scope>NUCLEOTIDE SEQUENCE [LARGE SCALE GENOMIC DNA]</scope>
</reference>
<proteinExistence type="predicted"/>
<gene>
    <name evidence="1" type="ORF">OLEA9_A116111</name>
</gene>
<organism evidence="1 2">
    <name type="scientific">Olea europaea subsp. europaea</name>
    <dbReference type="NCBI Taxonomy" id="158383"/>
    <lineage>
        <taxon>Eukaryota</taxon>
        <taxon>Viridiplantae</taxon>
        <taxon>Streptophyta</taxon>
        <taxon>Embryophyta</taxon>
        <taxon>Tracheophyta</taxon>
        <taxon>Spermatophyta</taxon>
        <taxon>Magnoliopsida</taxon>
        <taxon>eudicotyledons</taxon>
        <taxon>Gunneridae</taxon>
        <taxon>Pentapetalae</taxon>
        <taxon>asterids</taxon>
        <taxon>lamiids</taxon>
        <taxon>Lamiales</taxon>
        <taxon>Oleaceae</taxon>
        <taxon>Oleeae</taxon>
        <taxon>Olea</taxon>
    </lineage>
</organism>
<protein>
    <submittedName>
        <fullName evidence="1">Uncharacterized protein</fullName>
    </submittedName>
</protein>
<dbReference type="AlphaFoldDB" id="A0A8S0TIA9"/>